<gene>
    <name evidence="2" type="ORF">FEM48_Zijuj04G0176600</name>
</gene>
<sequence>MHTLTLFHAPILVAMLSRELGTYASTSALPVLNRTFNVTLRANERFQILQEQDEGVILILNDSSELLGSLLTVSWMWHCSFSGFFYDIVKKPRETLFDYKSCT</sequence>
<accession>A0A978VL91</accession>
<reference evidence="2" key="1">
    <citation type="journal article" date="2021" name="Front. Plant Sci.">
        <title>Chromosome-Scale Genome Assembly for Chinese Sour Jujube and Insights Into Its Genome Evolution and Domestication Signature.</title>
        <authorList>
            <person name="Shen L.-Y."/>
            <person name="Luo H."/>
            <person name="Wang X.-L."/>
            <person name="Wang X.-M."/>
            <person name="Qiu X.-J."/>
            <person name="Liu H."/>
            <person name="Zhou S.-S."/>
            <person name="Jia K.-H."/>
            <person name="Nie S."/>
            <person name="Bao Y.-T."/>
            <person name="Zhang R.-G."/>
            <person name="Yun Q.-Z."/>
            <person name="Chai Y.-H."/>
            <person name="Lu J.-Y."/>
            <person name="Li Y."/>
            <person name="Zhao S.-W."/>
            <person name="Mao J.-F."/>
            <person name="Jia S.-G."/>
            <person name="Mao Y.-M."/>
        </authorList>
    </citation>
    <scope>NUCLEOTIDE SEQUENCE</scope>
    <source>
        <strain evidence="2">AT0</strain>
        <tissue evidence="2">Leaf</tissue>
    </source>
</reference>
<dbReference type="AlphaFoldDB" id="A0A978VL91"/>
<feature type="chain" id="PRO_5036963542" evidence="1">
    <location>
        <begin position="25"/>
        <end position="103"/>
    </location>
</feature>
<proteinExistence type="predicted"/>
<dbReference type="Proteomes" id="UP000813462">
    <property type="component" value="Unassembled WGS sequence"/>
</dbReference>
<keyword evidence="1" id="KW-0732">Signal</keyword>
<comment type="caution">
    <text evidence="2">The sequence shown here is derived from an EMBL/GenBank/DDBJ whole genome shotgun (WGS) entry which is preliminary data.</text>
</comment>
<evidence type="ECO:0000313" key="2">
    <source>
        <dbReference type="EMBL" id="KAH7533860.1"/>
    </source>
</evidence>
<name>A0A978VL91_ZIZJJ</name>
<organism evidence="2 3">
    <name type="scientific">Ziziphus jujuba var. spinosa</name>
    <dbReference type="NCBI Taxonomy" id="714518"/>
    <lineage>
        <taxon>Eukaryota</taxon>
        <taxon>Viridiplantae</taxon>
        <taxon>Streptophyta</taxon>
        <taxon>Embryophyta</taxon>
        <taxon>Tracheophyta</taxon>
        <taxon>Spermatophyta</taxon>
        <taxon>Magnoliopsida</taxon>
        <taxon>eudicotyledons</taxon>
        <taxon>Gunneridae</taxon>
        <taxon>Pentapetalae</taxon>
        <taxon>rosids</taxon>
        <taxon>fabids</taxon>
        <taxon>Rosales</taxon>
        <taxon>Rhamnaceae</taxon>
        <taxon>Paliureae</taxon>
        <taxon>Ziziphus</taxon>
    </lineage>
</organism>
<protein>
    <submittedName>
        <fullName evidence="2">Uncharacterized protein</fullName>
    </submittedName>
</protein>
<dbReference type="EMBL" id="JAEACU010000004">
    <property type="protein sequence ID" value="KAH7533860.1"/>
    <property type="molecule type" value="Genomic_DNA"/>
</dbReference>
<evidence type="ECO:0000256" key="1">
    <source>
        <dbReference type="SAM" id="SignalP"/>
    </source>
</evidence>
<feature type="signal peptide" evidence="1">
    <location>
        <begin position="1"/>
        <end position="24"/>
    </location>
</feature>
<evidence type="ECO:0000313" key="3">
    <source>
        <dbReference type="Proteomes" id="UP000813462"/>
    </source>
</evidence>